<name>A0ABU3VFP6_9RHOB</name>
<protein>
    <submittedName>
        <fullName evidence="3">ChaN family lipoprotein</fullName>
    </submittedName>
</protein>
<evidence type="ECO:0000259" key="2">
    <source>
        <dbReference type="Pfam" id="PF04187"/>
    </source>
</evidence>
<evidence type="ECO:0000313" key="4">
    <source>
        <dbReference type="Proteomes" id="UP001255416"/>
    </source>
</evidence>
<dbReference type="Proteomes" id="UP001255416">
    <property type="component" value="Unassembled WGS sequence"/>
</dbReference>
<reference evidence="4" key="1">
    <citation type="submission" date="2023-05" db="EMBL/GenBank/DDBJ databases">
        <title>Sedimentitalea sp. nov. JM2-8.</title>
        <authorList>
            <person name="Huang J."/>
        </authorList>
    </citation>
    <scope>NUCLEOTIDE SEQUENCE [LARGE SCALE GENOMIC DNA]</scope>
    <source>
        <strain evidence="4">KHS03</strain>
    </source>
</reference>
<comment type="caution">
    <text evidence="3">The sequence shown here is derived from an EMBL/GenBank/DDBJ whole genome shotgun (WGS) entry which is preliminary data.</text>
</comment>
<evidence type="ECO:0000256" key="1">
    <source>
        <dbReference type="SAM" id="SignalP"/>
    </source>
</evidence>
<dbReference type="Gene3D" id="3.40.50.11550">
    <property type="match status" value="2"/>
</dbReference>
<dbReference type="Pfam" id="PF04187">
    <property type="entry name" value="Cofac_haem_bdg"/>
    <property type="match status" value="1"/>
</dbReference>
<organism evidence="3 4">
    <name type="scientific">Sedimentitalea todarodis</name>
    <dbReference type="NCBI Taxonomy" id="1631240"/>
    <lineage>
        <taxon>Bacteria</taxon>
        <taxon>Pseudomonadati</taxon>
        <taxon>Pseudomonadota</taxon>
        <taxon>Alphaproteobacteria</taxon>
        <taxon>Rhodobacterales</taxon>
        <taxon>Paracoccaceae</taxon>
        <taxon>Sedimentitalea</taxon>
    </lineage>
</organism>
<sequence>MRVLQILFLMVLAAPVWAAGLPEDVLSRIGEADVVIVGEVHDNPAHHRNQHDILKALQPKAVVWEMLTREEAGRISSEMIHAPDRLEAALDWSQSGWPAFSMYHQLFIAAPGARIFGGEVPREAAMKTLQSGPATVFGADAERYGLTDPLPEAEKHAREALQFAAHCEAVPMERMRAMVDIQRLRDAVLAREVVAALTETGGPVAVITGNGHARRDWGIPVYLDQVRPGLSVFAVGQSEGGEIAGVFDAVIDSDPPAREDPCRAFRNEG</sequence>
<feature type="chain" id="PRO_5045529183" evidence="1">
    <location>
        <begin position="19"/>
        <end position="269"/>
    </location>
</feature>
<accession>A0ABU3VFP6</accession>
<gene>
    <name evidence="3" type="ORF">QO231_14185</name>
</gene>
<keyword evidence="1" id="KW-0732">Signal</keyword>
<proteinExistence type="predicted"/>
<keyword evidence="3" id="KW-0449">Lipoprotein</keyword>
<dbReference type="SUPFAM" id="SSF159501">
    <property type="entry name" value="EreA/ChaN-like"/>
    <property type="match status" value="1"/>
</dbReference>
<dbReference type="RefSeq" id="WP_316777546.1">
    <property type="nucleotide sequence ID" value="NZ_JASMWN010000011.1"/>
</dbReference>
<feature type="domain" description="Haem-binding uptake Tiki superfamily ChaN" evidence="2">
    <location>
        <begin position="26"/>
        <end position="223"/>
    </location>
</feature>
<keyword evidence="4" id="KW-1185">Reference proteome</keyword>
<evidence type="ECO:0000313" key="3">
    <source>
        <dbReference type="EMBL" id="MDU9004999.1"/>
    </source>
</evidence>
<feature type="signal peptide" evidence="1">
    <location>
        <begin position="1"/>
        <end position="18"/>
    </location>
</feature>
<dbReference type="CDD" id="cd14727">
    <property type="entry name" value="ChanN-like"/>
    <property type="match status" value="1"/>
</dbReference>
<dbReference type="EMBL" id="JASMWN010000011">
    <property type="protein sequence ID" value="MDU9004999.1"/>
    <property type="molecule type" value="Genomic_DNA"/>
</dbReference>
<dbReference type="InterPro" id="IPR007314">
    <property type="entry name" value="Cofac_haem-bd_dom"/>
</dbReference>